<comment type="caution">
    <text evidence="1">The sequence shown here is derived from an EMBL/GenBank/DDBJ whole genome shotgun (WGS) entry which is preliminary data.</text>
</comment>
<evidence type="ECO:0000313" key="1">
    <source>
        <dbReference type="EMBL" id="TWG21385.1"/>
    </source>
</evidence>
<sequence>MTLVSAPPPADWGTLTPRLHAGDRVCITHGLVTAERAPIGIPICPHCRQMLSTVRTDRQGRITGFAEPIPPRCAGPQQHPLGARTVLLGWRACLCENTRLGPQGHRLWSCRRCRELGRPQESTVQSWPPCAGPDGAAAT</sequence>
<dbReference type="EMBL" id="VIWY01000003">
    <property type="protein sequence ID" value="TWG21385.1"/>
    <property type="molecule type" value="Genomic_DNA"/>
</dbReference>
<reference evidence="1 2" key="1">
    <citation type="submission" date="2019-06" db="EMBL/GenBank/DDBJ databases">
        <title>Sequencing the genomes of 1000 actinobacteria strains.</title>
        <authorList>
            <person name="Klenk H.-P."/>
        </authorList>
    </citation>
    <scope>NUCLEOTIDE SEQUENCE [LARGE SCALE GENOMIC DNA]</scope>
    <source>
        <strain evidence="1 2">DSM 43866</strain>
    </source>
</reference>
<evidence type="ECO:0000313" key="2">
    <source>
        <dbReference type="Proteomes" id="UP000320239"/>
    </source>
</evidence>
<name>A0A561WC11_ACTTI</name>
<gene>
    <name evidence="1" type="ORF">FHX34_103923</name>
</gene>
<accession>A0A561WC11</accession>
<keyword evidence="2" id="KW-1185">Reference proteome</keyword>
<proteinExistence type="predicted"/>
<dbReference type="Proteomes" id="UP000320239">
    <property type="component" value="Unassembled WGS sequence"/>
</dbReference>
<protein>
    <submittedName>
        <fullName evidence="1">Uncharacterized protein</fullName>
    </submittedName>
</protein>
<organism evidence="1 2">
    <name type="scientific">Actinoplanes teichomyceticus</name>
    <dbReference type="NCBI Taxonomy" id="1867"/>
    <lineage>
        <taxon>Bacteria</taxon>
        <taxon>Bacillati</taxon>
        <taxon>Actinomycetota</taxon>
        <taxon>Actinomycetes</taxon>
        <taxon>Micromonosporales</taxon>
        <taxon>Micromonosporaceae</taxon>
        <taxon>Actinoplanes</taxon>
    </lineage>
</organism>
<dbReference type="AlphaFoldDB" id="A0A561WC11"/>